<feature type="transmembrane region" description="Helical" evidence="4">
    <location>
        <begin position="21"/>
        <end position="40"/>
    </location>
</feature>
<feature type="domain" description="Multidrug resistance protein MdtA-like barrel-sandwich hybrid" evidence="5">
    <location>
        <begin position="77"/>
        <end position="234"/>
    </location>
</feature>
<dbReference type="EMBL" id="CP053835">
    <property type="protein sequence ID" value="QKF76896.1"/>
    <property type="molecule type" value="Genomic_DNA"/>
</dbReference>
<name>A0AAE7E6E6_9BACT</name>
<proteinExistence type="inferred from homology"/>
<dbReference type="InterPro" id="IPR058636">
    <property type="entry name" value="Beta-barrel_YknX"/>
</dbReference>
<feature type="domain" description="YknX-like beta-barrel" evidence="6">
    <location>
        <begin position="249"/>
        <end position="319"/>
    </location>
</feature>
<organism evidence="7 8">
    <name type="scientific">Arcobacter defluvii</name>
    <dbReference type="NCBI Taxonomy" id="873191"/>
    <lineage>
        <taxon>Bacteria</taxon>
        <taxon>Pseudomonadati</taxon>
        <taxon>Campylobacterota</taxon>
        <taxon>Epsilonproteobacteria</taxon>
        <taxon>Campylobacterales</taxon>
        <taxon>Arcobacteraceae</taxon>
        <taxon>Arcobacter</taxon>
    </lineage>
</organism>
<evidence type="ECO:0000256" key="4">
    <source>
        <dbReference type="SAM" id="Phobius"/>
    </source>
</evidence>
<dbReference type="Gene3D" id="2.40.50.100">
    <property type="match status" value="1"/>
</dbReference>
<dbReference type="Gene3D" id="6.10.140.1990">
    <property type="match status" value="1"/>
</dbReference>
<evidence type="ECO:0000256" key="1">
    <source>
        <dbReference type="ARBA" id="ARBA00004196"/>
    </source>
</evidence>
<dbReference type="GO" id="GO:0030313">
    <property type="term" value="C:cell envelope"/>
    <property type="evidence" value="ECO:0007669"/>
    <property type="project" value="UniProtKB-SubCell"/>
</dbReference>
<keyword evidence="4" id="KW-0472">Membrane</keyword>
<dbReference type="InterPro" id="IPR058625">
    <property type="entry name" value="MdtA-like_BSH"/>
</dbReference>
<dbReference type="NCBIfam" id="TIGR01730">
    <property type="entry name" value="RND_mfp"/>
    <property type="match status" value="1"/>
</dbReference>
<comment type="similarity">
    <text evidence="2">Belongs to the membrane fusion protein (MFP) (TC 8.A.1) family.</text>
</comment>
<accession>A0AAE7E6E6</accession>
<dbReference type="Proteomes" id="UP000503313">
    <property type="component" value="Chromosome"/>
</dbReference>
<dbReference type="InterPro" id="IPR006143">
    <property type="entry name" value="RND_pump_MFP"/>
</dbReference>
<dbReference type="KEGG" id="adz:ADFLV_0851"/>
<dbReference type="GO" id="GO:1990961">
    <property type="term" value="P:xenobiotic detoxification by transmembrane export across the plasma membrane"/>
    <property type="evidence" value="ECO:0007669"/>
    <property type="project" value="InterPro"/>
</dbReference>
<dbReference type="AlphaFoldDB" id="A0AAE7E6E6"/>
<dbReference type="PANTHER" id="PTHR32347">
    <property type="entry name" value="EFFLUX SYSTEM COMPONENT YKNX-RELATED"/>
    <property type="match status" value="1"/>
</dbReference>
<comment type="subcellular location">
    <subcellularLocation>
        <location evidence="1">Cell envelope</location>
    </subcellularLocation>
</comment>
<dbReference type="SUPFAM" id="SSF111369">
    <property type="entry name" value="HlyD-like secretion proteins"/>
    <property type="match status" value="1"/>
</dbReference>
<sequence length="422" mass="46895">MQDTKLIKELDNYGNKKSKKVYFWMILIGLLVLVGAYYYFIYKKNQNVQTVEYLTKKVTRGDLSVVVNATGNLNPTNSVDIGIEVSGTIKEIYVDFNDEVEVGQVLAKLDTTKLQSEVDSLTASLTIAKANQKESEVNLRNKKSVYDRTLKMFKSSGGKYPSQNELDDTKFTYEAAISSLEASKAKVEQAVYNLKTAQQNLEKAVVKSSIKGIVLNREVEVGQTVAASMSTPTLFTLAKDLTNMDLIVSIDEADVADIKKDLPVSFSVDAYPNRIFQGKIKQVRLNPVDVNGVITYETVVSVNNEELLLRPGMTATAKIITKQSKDKLIIPNGALRFKLKNQTLEKQTTMNFVGPPKRPSGDNGAKNIAKKEFSTIYVLENNQPKKMMIKVLDTDGKSTTIESKDLKIDDEVIISQKSDNGN</sequence>
<evidence type="ECO:0000256" key="2">
    <source>
        <dbReference type="ARBA" id="ARBA00009477"/>
    </source>
</evidence>
<evidence type="ECO:0000259" key="6">
    <source>
        <dbReference type="Pfam" id="PF25990"/>
    </source>
</evidence>
<evidence type="ECO:0000313" key="8">
    <source>
        <dbReference type="Proteomes" id="UP000503313"/>
    </source>
</evidence>
<evidence type="ECO:0000256" key="3">
    <source>
        <dbReference type="ARBA" id="ARBA00023054"/>
    </source>
</evidence>
<dbReference type="Pfam" id="PF25917">
    <property type="entry name" value="BSH_RND"/>
    <property type="match status" value="1"/>
</dbReference>
<keyword evidence="4" id="KW-0812">Transmembrane</keyword>
<dbReference type="GO" id="GO:0019898">
    <property type="term" value="C:extrinsic component of membrane"/>
    <property type="evidence" value="ECO:0007669"/>
    <property type="project" value="InterPro"/>
</dbReference>
<dbReference type="Pfam" id="PF25990">
    <property type="entry name" value="Beta-barrel_YknX"/>
    <property type="match status" value="1"/>
</dbReference>
<keyword evidence="8" id="KW-1185">Reference proteome</keyword>
<keyword evidence="3" id="KW-0175">Coiled coil</keyword>
<protein>
    <submittedName>
        <fullName evidence="7">RND family efflux system, membrane fusion protein</fullName>
    </submittedName>
</protein>
<gene>
    <name evidence="7" type="ORF">ADFLV_0851</name>
</gene>
<dbReference type="Gene3D" id="2.40.30.170">
    <property type="match status" value="1"/>
</dbReference>
<dbReference type="GO" id="GO:0022857">
    <property type="term" value="F:transmembrane transporter activity"/>
    <property type="evidence" value="ECO:0007669"/>
    <property type="project" value="InterPro"/>
</dbReference>
<reference evidence="7 8" key="1">
    <citation type="submission" date="2020-05" db="EMBL/GenBank/DDBJ databases">
        <title>Complete genome sequencing of Campylobacter and Arcobacter type strains.</title>
        <authorList>
            <person name="Miller W.G."/>
            <person name="Yee E."/>
        </authorList>
    </citation>
    <scope>NUCLEOTIDE SEQUENCE [LARGE SCALE GENOMIC DNA]</scope>
    <source>
        <strain evidence="7 8">LMG 25694</strain>
    </source>
</reference>
<dbReference type="InterPro" id="IPR050465">
    <property type="entry name" value="UPF0194_transport"/>
</dbReference>
<dbReference type="GO" id="GO:1990195">
    <property type="term" value="C:macrolide transmembrane transporter complex"/>
    <property type="evidence" value="ECO:0007669"/>
    <property type="project" value="InterPro"/>
</dbReference>
<dbReference type="InterPro" id="IPR030190">
    <property type="entry name" value="MacA_alpha-hairpin_sf"/>
</dbReference>
<evidence type="ECO:0000313" key="7">
    <source>
        <dbReference type="EMBL" id="QKF76896.1"/>
    </source>
</evidence>
<dbReference type="RefSeq" id="WP_129010962.1">
    <property type="nucleotide sequence ID" value="NZ_CP053835.1"/>
</dbReference>
<keyword evidence="4" id="KW-1133">Transmembrane helix</keyword>
<dbReference type="PANTHER" id="PTHR32347:SF14">
    <property type="entry name" value="EFFLUX SYSTEM COMPONENT YKNX-RELATED"/>
    <property type="match status" value="1"/>
</dbReference>
<evidence type="ECO:0000259" key="5">
    <source>
        <dbReference type="Pfam" id="PF25917"/>
    </source>
</evidence>